<accession>A0A067PB36</accession>
<dbReference type="HOGENOM" id="CLU_1525374_0_0_1"/>
<evidence type="ECO:0000313" key="1">
    <source>
        <dbReference type="EMBL" id="KDQ51939.1"/>
    </source>
</evidence>
<dbReference type="EMBL" id="KL197743">
    <property type="protein sequence ID" value="KDQ51939.1"/>
    <property type="molecule type" value="Genomic_DNA"/>
</dbReference>
<keyword evidence="2" id="KW-1185">Reference proteome</keyword>
<reference evidence="2" key="1">
    <citation type="journal article" date="2014" name="Proc. Natl. Acad. Sci. U.S.A.">
        <title>Extensive sampling of basidiomycete genomes demonstrates inadequacy of the white-rot/brown-rot paradigm for wood decay fungi.</title>
        <authorList>
            <person name="Riley R."/>
            <person name="Salamov A.A."/>
            <person name="Brown D.W."/>
            <person name="Nagy L.G."/>
            <person name="Floudas D."/>
            <person name="Held B.W."/>
            <person name="Levasseur A."/>
            <person name="Lombard V."/>
            <person name="Morin E."/>
            <person name="Otillar R."/>
            <person name="Lindquist E.A."/>
            <person name="Sun H."/>
            <person name="LaButti K.M."/>
            <person name="Schmutz J."/>
            <person name="Jabbour D."/>
            <person name="Luo H."/>
            <person name="Baker S.E."/>
            <person name="Pisabarro A.G."/>
            <person name="Walton J.D."/>
            <person name="Blanchette R.A."/>
            <person name="Henrissat B."/>
            <person name="Martin F."/>
            <person name="Cullen D."/>
            <person name="Hibbett D.S."/>
            <person name="Grigoriev I.V."/>
        </authorList>
    </citation>
    <scope>NUCLEOTIDE SEQUENCE [LARGE SCALE GENOMIC DNA]</scope>
    <source>
        <strain evidence="2">MUCL 33604</strain>
    </source>
</reference>
<protein>
    <submittedName>
        <fullName evidence="1">Uncharacterized protein</fullName>
    </submittedName>
</protein>
<organism evidence="1 2">
    <name type="scientific">Jaapia argillacea MUCL 33604</name>
    <dbReference type="NCBI Taxonomy" id="933084"/>
    <lineage>
        <taxon>Eukaryota</taxon>
        <taxon>Fungi</taxon>
        <taxon>Dikarya</taxon>
        <taxon>Basidiomycota</taxon>
        <taxon>Agaricomycotina</taxon>
        <taxon>Agaricomycetes</taxon>
        <taxon>Agaricomycetidae</taxon>
        <taxon>Jaapiales</taxon>
        <taxon>Jaapiaceae</taxon>
        <taxon>Jaapia</taxon>
    </lineage>
</organism>
<name>A0A067PB36_9AGAM</name>
<dbReference type="InParanoid" id="A0A067PB36"/>
<dbReference type="Proteomes" id="UP000027265">
    <property type="component" value="Unassembled WGS sequence"/>
</dbReference>
<sequence length="176" mass="20286">MFTDHGRTDFQSRQRSDWFLLSLTPDPRRRTAKITALPSYHIQEMDLRRLVKISQRQFLSLRHFTDLSLSPRGILGLCETAASDDASPTEALHAINTLQVLVPNELCYSRILCPFFLDIRPFEACLCRPDSPLDNGLFSRYRLRAQPAKTHCASVGNVTRVYPLLAVYLFRFRQQT</sequence>
<dbReference type="AlphaFoldDB" id="A0A067PB36"/>
<proteinExistence type="predicted"/>
<gene>
    <name evidence="1" type="ORF">JAAARDRAFT_491976</name>
</gene>
<evidence type="ECO:0000313" key="2">
    <source>
        <dbReference type="Proteomes" id="UP000027265"/>
    </source>
</evidence>